<dbReference type="STRING" id="435880.SAMN04487988_11167"/>
<proteinExistence type="predicted"/>
<evidence type="ECO:0000256" key="1">
    <source>
        <dbReference type="SAM" id="MobiDB-lite"/>
    </source>
</evidence>
<evidence type="ECO:0000313" key="2">
    <source>
        <dbReference type="EMBL" id="SFG94714.1"/>
    </source>
</evidence>
<dbReference type="InterPro" id="IPR043769">
    <property type="entry name" value="DUF5715"/>
</dbReference>
<protein>
    <submittedName>
        <fullName evidence="2">Uncharacterized protein</fullName>
    </submittedName>
</protein>
<gene>
    <name evidence="2" type="ORF">SAMN04487988_11167</name>
</gene>
<evidence type="ECO:0000313" key="3">
    <source>
        <dbReference type="Proteomes" id="UP000199642"/>
    </source>
</evidence>
<organism evidence="2 3">
    <name type="scientific">Algoriphagus hitonicola</name>
    <dbReference type="NCBI Taxonomy" id="435880"/>
    <lineage>
        <taxon>Bacteria</taxon>
        <taxon>Pseudomonadati</taxon>
        <taxon>Bacteroidota</taxon>
        <taxon>Cytophagia</taxon>
        <taxon>Cytophagales</taxon>
        <taxon>Cyclobacteriaceae</taxon>
        <taxon>Algoriphagus</taxon>
    </lineage>
</organism>
<keyword evidence="3" id="KW-1185">Reference proteome</keyword>
<dbReference type="Pfam" id="PF18979">
    <property type="entry name" value="DUF5715"/>
    <property type="match status" value="1"/>
</dbReference>
<name>A0A1I2VZZ0_9BACT</name>
<dbReference type="RefSeq" id="WP_092792952.1">
    <property type="nucleotide sequence ID" value="NZ_FOPC01000011.1"/>
</dbReference>
<dbReference type="AlphaFoldDB" id="A0A1I2VZZ0"/>
<dbReference type="OrthoDB" id="1523789at2"/>
<reference evidence="3" key="1">
    <citation type="submission" date="2016-10" db="EMBL/GenBank/DDBJ databases">
        <authorList>
            <person name="Varghese N."/>
            <person name="Submissions S."/>
        </authorList>
    </citation>
    <scope>NUCLEOTIDE SEQUENCE [LARGE SCALE GENOMIC DNA]</scope>
    <source>
        <strain evidence="3">DSM 19315</strain>
    </source>
</reference>
<dbReference type="InterPro" id="IPR009045">
    <property type="entry name" value="Zn_M74/Hedgehog-like"/>
</dbReference>
<dbReference type="SUPFAM" id="SSF55166">
    <property type="entry name" value="Hedgehog/DD-peptidase"/>
    <property type="match status" value="1"/>
</dbReference>
<dbReference type="Gene3D" id="3.30.1380.10">
    <property type="match status" value="1"/>
</dbReference>
<sequence length="245" mass="28207">MKKTTLFFVFSFLTLFSLGTLATVTYRPTLKKQLSDAYAILLGEPMPRIAEQPIEVPEPVPEPEEIFVVPDLKEFKVRLRRDHYANHLSAAEENSVGPILDENQLFQLVEDGLLEEVNSGIGYEVEKLTHSHPYLTSESKKVLEELGQTFQALVGDEAFFTVTSGTRTMDQQKKLSRRNRNATKGISSHSHGRSFDISYIRFNGVKSWDYKKQKQLEKVLSHFQKENKIFVIKERKQNCFHITVR</sequence>
<dbReference type="Proteomes" id="UP000199642">
    <property type="component" value="Unassembled WGS sequence"/>
</dbReference>
<feature type="region of interest" description="Disordered" evidence="1">
    <location>
        <begin position="170"/>
        <end position="191"/>
    </location>
</feature>
<dbReference type="EMBL" id="FOPC01000011">
    <property type="protein sequence ID" value="SFG94714.1"/>
    <property type="molecule type" value="Genomic_DNA"/>
</dbReference>
<accession>A0A1I2VZZ0</accession>